<feature type="compositionally biased region" description="Basic and acidic residues" evidence="9">
    <location>
        <begin position="200"/>
        <end position="227"/>
    </location>
</feature>
<organism evidence="12 13">
    <name type="scientific">Rotaria magnacalcarata</name>
    <dbReference type="NCBI Taxonomy" id="392030"/>
    <lineage>
        <taxon>Eukaryota</taxon>
        <taxon>Metazoa</taxon>
        <taxon>Spiralia</taxon>
        <taxon>Gnathifera</taxon>
        <taxon>Rotifera</taxon>
        <taxon>Eurotatoria</taxon>
        <taxon>Bdelloidea</taxon>
        <taxon>Philodinida</taxon>
        <taxon>Philodinidae</taxon>
        <taxon>Rotaria</taxon>
    </lineage>
</organism>
<feature type="region of interest" description="Disordered" evidence="9">
    <location>
        <begin position="98"/>
        <end position="155"/>
    </location>
</feature>
<evidence type="ECO:0000313" key="12">
    <source>
        <dbReference type="EMBL" id="CAF2044511.1"/>
    </source>
</evidence>
<keyword evidence="5" id="KW-0496">Mitochondrion</keyword>
<feature type="compositionally biased region" description="Basic and acidic residues" evidence="9">
    <location>
        <begin position="128"/>
        <end position="149"/>
    </location>
</feature>
<evidence type="ECO:0000256" key="5">
    <source>
        <dbReference type="ARBA" id="ARBA00023128"/>
    </source>
</evidence>
<evidence type="ECO:0000256" key="6">
    <source>
        <dbReference type="ARBA" id="ARBA00023274"/>
    </source>
</evidence>
<dbReference type="PANTHER" id="PTHR13231">
    <property type="entry name" value="MITOCHONDRIAL RIBOSOMAL PROTEIN S31"/>
    <property type="match status" value="1"/>
</dbReference>
<dbReference type="EMBL" id="CAJNOV010003853">
    <property type="protein sequence ID" value="CAF1155359.1"/>
    <property type="molecule type" value="Genomic_DNA"/>
</dbReference>
<keyword evidence="6" id="KW-0687">Ribonucleoprotein</keyword>
<feature type="compositionally biased region" description="Basic and acidic residues" evidence="9">
    <location>
        <begin position="108"/>
        <end position="118"/>
    </location>
</feature>
<feature type="compositionally biased region" description="Basic and acidic residues" evidence="9">
    <location>
        <begin position="59"/>
        <end position="76"/>
    </location>
</feature>
<sequence>MLTLRRISTIYQYLHPLSSCQYRFKSKQSGDDESKGKSSRLSEELLNFERKNINTSRNVMKDHKNPPNEAKVEKKRSITRETLMKGDGRQAKDLLRSLNVKNSNHQKQSLEQRDRSSSNDRVNLAKPFDTKERKQNREGEHDGEKDKKIRPQVILDTESSDVKLLTRRVADSLTSPSSPNESSNIEQELLDVLRGHRVVSKKERRTENKPEHREQHAEFKNHEGHERPARKKQTRSTSNVNVEKTTEAFSSLLRDFQLKPTRTTPKFGVDEDLGRDEGTATKSHFNNEREQRRDSGDQRKLAQDTKRRQEFFRPHRLWTGEPLGIFTAKDVNDLSSKSSPLWEKYENDELIRTSTIPPRNGFEEMIQWTKDGIIWKFPVDNEQDIGPVADVPFYEHVLLERHLKDFPQSPLIRQFMELVCVGLGRNPYWTVEQKVEHINWFRTYFNDKMHIFNETVHTGAIKTSAAAPSVTKPVSTFKPKAPPAAPKVVPVVAPPPPAKPSTASKN</sequence>
<dbReference type="InterPro" id="IPR026299">
    <property type="entry name" value="MRP-S31"/>
</dbReference>
<comment type="subcellular location">
    <subcellularLocation>
        <location evidence="1">Mitochondrion</location>
    </subcellularLocation>
</comment>
<dbReference type="EMBL" id="CAJNRE010005392">
    <property type="protein sequence ID" value="CAF2044511.1"/>
    <property type="molecule type" value="Genomic_DNA"/>
</dbReference>
<evidence type="ECO:0000256" key="2">
    <source>
        <dbReference type="ARBA" id="ARBA00011057"/>
    </source>
</evidence>
<feature type="region of interest" description="Disordered" evidence="9">
    <location>
        <begin position="197"/>
        <end position="242"/>
    </location>
</feature>
<feature type="region of interest" description="Disordered" evidence="9">
    <location>
        <begin position="262"/>
        <end position="306"/>
    </location>
</feature>
<gene>
    <name evidence="10" type="ORF">CJN711_LOCUS9737</name>
    <name evidence="11" type="ORF">KQP761_LOCUS12413</name>
    <name evidence="12" type="ORF">MBJ925_LOCUS11898</name>
</gene>
<comment type="similarity">
    <text evidence="2">Belongs to the mitochondrion-specific ribosomal protein mS31 family.</text>
</comment>
<keyword evidence="3" id="KW-0809">Transit peptide</keyword>
<dbReference type="PANTHER" id="PTHR13231:SF3">
    <property type="entry name" value="SMALL RIBOSOMAL SUBUNIT PROTEIN MS31"/>
    <property type="match status" value="1"/>
</dbReference>
<accession>A0A816P8B4</accession>
<evidence type="ECO:0000313" key="11">
    <source>
        <dbReference type="EMBL" id="CAF1459125.1"/>
    </source>
</evidence>
<dbReference type="AlphaFoldDB" id="A0A816P8B4"/>
<dbReference type="EMBL" id="CAJNOW010005724">
    <property type="protein sequence ID" value="CAF1459125.1"/>
    <property type="molecule type" value="Genomic_DNA"/>
</dbReference>
<feature type="region of interest" description="Disordered" evidence="9">
    <location>
        <begin position="472"/>
        <end position="506"/>
    </location>
</feature>
<comment type="caution">
    <text evidence="12">The sequence shown here is derived from an EMBL/GenBank/DDBJ whole genome shotgun (WGS) entry which is preliminary data.</text>
</comment>
<proteinExistence type="inferred from homology"/>
<reference evidence="12" key="1">
    <citation type="submission" date="2021-02" db="EMBL/GenBank/DDBJ databases">
        <authorList>
            <person name="Nowell W R."/>
        </authorList>
    </citation>
    <scope>NUCLEOTIDE SEQUENCE</scope>
</reference>
<evidence type="ECO:0000256" key="7">
    <source>
        <dbReference type="ARBA" id="ARBA00035133"/>
    </source>
</evidence>
<evidence type="ECO:0000256" key="3">
    <source>
        <dbReference type="ARBA" id="ARBA00022946"/>
    </source>
</evidence>
<evidence type="ECO:0000313" key="10">
    <source>
        <dbReference type="EMBL" id="CAF1155359.1"/>
    </source>
</evidence>
<dbReference type="GO" id="GO:0003735">
    <property type="term" value="F:structural constituent of ribosome"/>
    <property type="evidence" value="ECO:0007669"/>
    <property type="project" value="InterPro"/>
</dbReference>
<evidence type="ECO:0000313" key="13">
    <source>
        <dbReference type="Proteomes" id="UP000663824"/>
    </source>
</evidence>
<dbReference type="Proteomes" id="UP000663824">
    <property type="component" value="Unassembled WGS sequence"/>
</dbReference>
<dbReference type="Proteomes" id="UP000663855">
    <property type="component" value="Unassembled WGS sequence"/>
</dbReference>
<feature type="region of interest" description="Disordered" evidence="9">
    <location>
        <begin position="52"/>
        <end position="76"/>
    </location>
</feature>
<dbReference type="OrthoDB" id="5989925at2759"/>
<evidence type="ECO:0000256" key="9">
    <source>
        <dbReference type="SAM" id="MobiDB-lite"/>
    </source>
</evidence>
<evidence type="ECO:0000256" key="4">
    <source>
        <dbReference type="ARBA" id="ARBA00022980"/>
    </source>
</evidence>
<dbReference type="Proteomes" id="UP000663834">
    <property type="component" value="Unassembled WGS sequence"/>
</dbReference>
<evidence type="ECO:0000256" key="1">
    <source>
        <dbReference type="ARBA" id="ARBA00004173"/>
    </source>
</evidence>
<evidence type="ECO:0000256" key="8">
    <source>
        <dbReference type="ARBA" id="ARBA00035363"/>
    </source>
</evidence>
<keyword evidence="4" id="KW-0689">Ribosomal protein</keyword>
<protein>
    <recommendedName>
        <fullName evidence="7">Small ribosomal subunit protein mS31</fullName>
    </recommendedName>
    <alternativeName>
        <fullName evidence="8">28S ribosomal protein S31, mitochondrial</fullName>
    </alternativeName>
</protein>
<dbReference type="GO" id="GO:0005763">
    <property type="term" value="C:mitochondrial small ribosomal subunit"/>
    <property type="evidence" value="ECO:0007669"/>
    <property type="project" value="InterPro"/>
</dbReference>
<feature type="compositionally biased region" description="Basic and acidic residues" evidence="9">
    <location>
        <begin position="275"/>
        <end position="306"/>
    </location>
</feature>
<dbReference type="Pfam" id="PF15433">
    <property type="entry name" value="MRP-S31"/>
    <property type="match status" value="1"/>
</dbReference>
<name>A0A816P8B4_9BILA</name>